<comment type="caution">
    <text evidence="1">The sequence shown here is derived from an EMBL/GenBank/DDBJ whole genome shotgun (WGS) entry which is preliminary data.</text>
</comment>
<evidence type="ECO:0000313" key="2">
    <source>
        <dbReference type="Proteomes" id="UP000525078"/>
    </source>
</evidence>
<dbReference type="AlphaFoldDB" id="A0A7J6ECE3"/>
<name>A0A7J6ECE3_CANSA</name>
<dbReference type="PANTHER" id="PTHR31286">
    <property type="entry name" value="GLYCINE-RICH CELL WALL STRUCTURAL PROTEIN 1.8-LIKE"/>
    <property type="match status" value="1"/>
</dbReference>
<organism evidence="1 2">
    <name type="scientific">Cannabis sativa</name>
    <name type="common">Hemp</name>
    <name type="synonym">Marijuana</name>
    <dbReference type="NCBI Taxonomy" id="3483"/>
    <lineage>
        <taxon>Eukaryota</taxon>
        <taxon>Viridiplantae</taxon>
        <taxon>Streptophyta</taxon>
        <taxon>Embryophyta</taxon>
        <taxon>Tracheophyta</taxon>
        <taxon>Spermatophyta</taxon>
        <taxon>Magnoliopsida</taxon>
        <taxon>eudicotyledons</taxon>
        <taxon>Gunneridae</taxon>
        <taxon>Pentapetalae</taxon>
        <taxon>rosids</taxon>
        <taxon>fabids</taxon>
        <taxon>Rosales</taxon>
        <taxon>Cannabaceae</taxon>
        <taxon>Cannabis</taxon>
    </lineage>
</organism>
<protein>
    <recommendedName>
        <fullName evidence="3">DUF4283 domain-containing protein</fullName>
    </recommendedName>
</protein>
<dbReference type="InterPro" id="IPR040256">
    <property type="entry name" value="At4g02000-like"/>
</dbReference>
<proteinExistence type="predicted"/>
<reference evidence="1 2" key="1">
    <citation type="journal article" date="2020" name="bioRxiv">
        <title>Sequence and annotation of 42 cannabis genomes reveals extensive copy number variation in cannabinoid synthesis and pathogen resistance genes.</title>
        <authorList>
            <person name="Mckernan K.J."/>
            <person name="Helbert Y."/>
            <person name="Kane L.T."/>
            <person name="Ebling H."/>
            <person name="Zhang L."/>
            <person name="Liu B."/>
            <person name="Eaton Z."/>
            <person name="Mclaughlin S."/>
            <person name="Kingan S."/>
            <person name="Baybayan P."/>
            <person name="Concepcion G."/>
            <person name="Jordan M."/>
            <person name="Riva A."/>
            <person name="Barbazuk W."/>
            <person name="Harkins T."/>
        </authorList>
    </citation>
    <scope>NUCLEOTIDE SEQUENCE [LARGE SCALE GENOMIC DNA]</scope>
    <source>
        <strain evidence="2">cv. Jamaican Lion 4</strain>
        <tissue evidence="1">Leaf</tissue>
    </source>
</reference>
<evidence type="ECO:0008006" key="3">
    <source>
        <dbReference type="Google" id="ProtNLM"/>
    </source>
</evidence>
<dbReference type="EMBL" id="JAATIP010000266">
    <property type="protein sequence ID" value="KAF4355399.1"/>
    <property type="molecule type" value="Genomic_DNA"/>
</dbReference>
<sequence length="157" mass="18354">MGGEPEGVRFDKFPIWVQLHNLPLGFWHPNILRRIGRFINGDDEKAEEIYIDSTTAIGQFARIRVAYDMNKPLKKSVRVWMTLGPQLWKHGDLYRVLQWAEWADGNSLKQILKVEDSHKEVRLSLPLLKQDYHFLCFFPFELNKRDTTKTSPSNGAK</sequence>
<evidence type="ECO:0000313" key="1">
    <source>
        <dbReference type="EMBL" id="KAF4355399.1"/>
    </source>
</evidence>
<dbReference type="Proteomes" id="UP000525078">
    <property type="component" value="Unassembled WGS sequence"/>
</dbReference>
<dbReference type="PANTHER" id="PTHR31286:SF180">
    <property type="entry name" value="OS10G0362600 PROTEIN"/>
    <property type="match status" value="1"/>
</dbReference>
<accession>A0A7J6ECE3</accession>
<gene>
    <name evidence="1" type="ORF">F8388_008096</name>
</gene>